<accession>A0A933L0Z2</accession>
<proteinExistence type="predicted"/>
<keyword evidence="1" id="KW-0808">Transferase</keyword>
<organism evidence="1 2">
    <name type="scientific">Devosia nanyangense</name>
    <dbReference type="NCBI Taxonomy" id="1228055"/>
    <lineage>
        <taxon>Bacteria</taxon>
        <taxon>Pseudomonadati</taxon>
        <taxon>Pseudomonadota</taxon>
        <taxon>Alphaproteobacteria</taxon>
        <taxon>Hyphomicrobiales</taxon>
        <taxon>Devosiaceae</taxon>
        <taxon>Devosia</taxon>
    </lineage>
</organism>
<dbReference type="Gene3D" id="3.40.50.150">
    <property type="entry name" value="Vaccinia Virus protein VP39"/>
    <property type="match status" value="1"/>
</dbReference>
<evidence type="ECO:0000313" key="2">
    <source>
        <dbReference type="Proteomes" id="UP000782610"/>
    </source>
</evidence>
<dbReference type="EMBL" id="JACRAF010000021">
    <property type="protein sequence ID" value="MBI4921526.1"/>
    <property type="molecule type" value="Genomic_DNA"/>
</dbReference>
<dbReference type="InterPro" id="IPR029063">
    <property type="entry name" value="SAM-dependent_MTases_sf"/>
</dbReference>
<dbReference type="GO" id="GO:0008168">
    <property type="term" value="F:methyltransferase activity"/>
    <property type="evidence" value="ECO:0007669"/>
    <property type="project" value="UniProtKB-KW"/>
</dbReference>
<keyword evidence="1" id="KW-0489">Methyltransferase</keyword>
<dbReference type="Proteomes" id="UP000782610">
    <property type="component" value="Unassembled WGS sequence"/>
</dbReference>
<protein>
    <submittedName>
        <fullName evidence="1">Methyltransferase domain-containing protein</fullName>
    </submittedName>
</protein>
<dbReference type="AlphaFoldDB" id="A0A933L0Z2"/>
<comment type="caution">
    <text evidence="1">The sequence shown here is derived from an EMBL/GenBank/DDBJ whole genome shotgun (WGS) entry which is preliminary data.</text>
</comment>
<dbReference type="Pfam" id="PF13489">
    <property type="entry name" value="Methyltransf_23"/>
    <property type="match status" value="1"/>
</dbReference>
<name>A0A933L0Z2_9HYPH</name>
<dbReference type="SUPFAM" id="SSF53335">
    <property type="entry name" value="S-adenosyl-L-methionine-dependent methyltransferases"/>
    <property type="match status" value="1"/>
</dbReference>
<sequence>MSHVYQDNYYDYIDGGSIRSARAVIPTARRYVNINSVLDVGCGRGAWLKGWVESGIDDFVGVDGDYVQVDKLPFSPDHFHAVDLVKRFDLGRTFDLVQCLEVAEHVPAYAADILVDSIVGHGNSVLFSAAVPGQGGEFHVNEQGIDFWVQKFEARGFTGWDVIRPALRDVRSIEPWYRYNSVLFTRVRPAEVEDCDRFPASGYRVPITWRLRNSVIGMLPYPVVGRLARAKHAAMRTMRAL</sequence>
<evidence type="ECO:0000313" key="1">
    <source>
        <dbReference type="EMBL" id="MBI4921526.1"/>
    </source>
</evidence>
<reference evidence="1" key="1">
    <citation type="submission" date="2020-07" db="EMBL/GenBank/DDBJ databases">
        <title>Huge and variable diversity of episymbiotic CPR bacteria and DPANN archaea in groundwater ecosystems.</title>
        <authorList>
            <person name="He C.Y."/>
            <person name="Keren R."/>
            <person name="Whittaker M."/>
            <person name="Farag I.F."/>
            <person name="Doudna J."/>
            <person name="Cate J.H.D."/>
            <person name="Banfield J.F."/>
        </authorList>
    </citation>
    <scope>NUCLEOTIDE SEQUENCE</scope>
    <source>
        <strain evidence="1">NC_groundwater_1586_Pr3_B-0.1um_66_15</strain>
    </source>
</reference>
<gene>
    <name evidence="1" type="ORF">HY834_07225</name>
</gene>
<dbReference type="GO" id="GO:0032259">
    <property type="term" value="P:methylation"/>
    <property type="evidence" value="ECO:0007669"/>
    <property type="project" value="UniProtKB-KW"/>
</dbReference>